<name>A0A517T1B8_9BACT</name>
<evidence type="ECO:0000313" key="3">
    <source>
        <dbReference type="EMBL" id="QDT62169.1"/>
    </source>
</evidence>
<evidence type="ECO:0000313" key="4">
    <source>
        <dbReference type="Proteomes" id="UP000315003"/>
    </source>
</evidence>
<dbReference type="CDD" id="cd02869">
    <property type="entry name" value="PseudoU_synth_RluA_like"/>
    <property type="match status" value="1"/>
</dbReference>
<evidence type="ECO:0000259" key="2">
    <source>
        <dbReference type="Pfam" id="PF00849"/>
    </source>
</evidence>
<keyword evidence="4" id="KW-1185">Reference proteome</keyword>
<proteinExistence type="inferred from homology"/>
<reference evidence="3 4" key="1">
    <citation type="submission" date="2019-02" db="EMBL/GenBank/DDBJ databases">
        <title>Deep-cultivation of Planctomycetes and their phenomic and genomic characterization uncovers novel biology.</title>
        <authorList>
            <person name="Wiegand S."/>
            <person name="Jogler M."/>
            <person name="Boedeker C."/>
            <person name="Pinto D."/>
            <person name="Vollmers J."/>
            <person name="Rivas-Marin E."/>
            <person name="Kohn T."/>
            <person name="Peeters S.H."/>
            <person name="Heuer A."/>
            <person name="Rast P."/>
            <person name="Oberbeckmann S."/>
            <person name="Bunk B."/>
            <person name="Jeske O."/>
            <person name="Meyerdierks A."/>
            <person name="Storesund J.E."/>
            <person name="Kallscheuer N."/>
            <person name="Luecker S."/>
            <person name="Lage O.M."/>
            <person name="Pohl T."/>
            <person name="Merkel B.J."/>
            <person name="Hornburger P."/>
            <person name="Mueller R.-W."/>
            <person name="Bruemmer F."/>
            <person name="Labrenz M."/>
            <person name="Spormann A.M."/>
            <person name="Op den Camp H."/>
            <person name="Overmann J."/>
            <person name="Amann R."/>
            <person name="Jetten M.S.M."/>
            <person name="Mascher T."/>
            <person name="Medema M.H."/>
            <person name="Devos D.P."/>
            <person name="Kaster A.-K."/>
            <person name="Ovreas L."/>
            <person name="Rohde M."/>
            <person name="Galperin M.Y."/>
            <person name="Jogler C."/>
        </authorList>
    </citation>
    <scope>NUCLEOTIDE SEQUENCE [LARGE SCALE GENOMIC DNA]</scope>
    <source>
        <strain evidence="3 4">SV_7m_r</strain>
    </source>
</reference>
<sequence length="263" mass="29432">MNHSAVHVLYENNHLLVINKPCGMPTMSATDGSLTAYQWSVDYLRKRYDKPGKVFLGVVSRLDRVTSGVLLFARTSKAASRMTIQFGGAGKNKNVPGKAKKLYLALVKGRAAEKLPEAGEFVDQVYKDESSQRMRVLGQADGARQSSSGSLQEARLQYHVLARREDQCLIAVRLLTGRKHQIRLQFSSRGFPLLGDQKYGSRAEFSNGGNAIALHSWQLKCFHPTTQESMHFCADVPQSWPQLAKHVDETAKIKERLSQTLDW</sequence>
<dbReference type="EMBL" id="CP036272">
    <property type="protein sequence ID" value="QDT62169.1"/>
    <property type="molecule type" value="Genomic_DNA"/>
</dbReference>
<dbReference type="InterPro" id="IPR020103">
    <property type="entry name" value="PsdUridine_synth_cat_dom_sf"/>
</dbReference>
<evidence type="ECO:0000256" key="1">
    <source>
        <dbReference type="ARBA" id="ARBA00010876"/>
    </source>
</evidence>
<accession>A0A517T1B8</accession>
<dbReference type="GO" id="GO:0000455">
    <property type="term" value="P:enzyme-directed rRNA pseudouridine synthesis"/>
    <property type="evidence" value="ECO:0007669"/>
    <property type="project" value="TreeGrafter"/>
</dbReference>
<dbReference type="SUPFAM" id="SSF55120">
    <property type="entry name" value="Pseudouridine synthase"/>
    <property type="match status" value="1"/>
</dbReference>
<comment type="similarity">
    <text evidence="1">Belongs to the pseudouridine synthase RluA family.</text>
</comment>
<dbReference type="PANTHER" id="PTHR21600:SF44">
    <property type="entry name" value="RIBOSOMAL LARGE SUBUNIT PSEUDOURIDINE SYNTHASE D"/>
    <property type="match status" value="1"/>
</dbReference>
<dbReference type="OrthoDB" id="9784108at2"/>
<dbReference type="Gene3D" id="3.30.2350.10">
    <property type="entry name" value="Pseudouridine synthase"/>
    <property type="match status" value="1"/>
</dbReference>
<dbReference type="Proteomes" id="UP000315003">
    <property type="component" value="Chromosome"/>
</dbReference>
<organism evidence="3 4">
    <name type="scientific">Stieleria bergensis</name>
    <dbReference type="NCBI Taxonomy" id="2528025"/>
    <lineage>
        <taxon>Bacteria</taxon>
        <taxon>Pseudomonadati</taxon>
        <taxon>Planctomycetota</taxon>
        <taxon>Planctomycetia</taxon>
        <taxon>Pirellulales</taxon>
        <taxon>Pirellulaceae</taxon>
        <taxon>Stieleria</taxon>
    </lineage>
</organism>
<dbReference type="RefSeq" id="WP_145276741.1">
    <property type="nucleotide sequence ID" value="NZ_CP036272.1"/>
</dbReference>
<gene>
    <name evidence="3" type="primary">rluC</name>
    <name evidence="3" type="ORF">SV7mr_47160</name>
</gene>
<dbReference type="GO" id="GO:0160141">
    <property type="term" value="F:23S rRNA pseudouridine(955/2504/2580) synthase activity"/>
    <property type="evidence" value="ECO:0007669"/>
    <property type="project" value="UniProtKB-EC"/>
</dbReference>
<dbReference type="Pfam" id="PF00849">
    <property type="entry name" value="PseudoU_synth_2"/>
    <property type="match status" value="1"/>
</dbReference>
<dbReference type="PANTHER" id="PTHR21600">
    <property type="entry name" value="MITOCHONDRIAL RNA PSEUDOURIDINE SYNTHASE"/>
    <property type="match status" value="1"/>
</dbReference>
<feature type="domain" description="Pseudouridine synthase RsuA/RluA-like" evidence="2">
    <location>
        <begin position="14"/>
        <end position="188"/>
    </location>
</feature>
<dbReference type="EC" id="5.4.99.24" evidence="3"/>
<dbReference type="InterPro" id="IPR050188">
    <property type="entry name" value="RluA_PseudoU_synthase"/>
</dbReference>
<dbReference type="GO" id="GO:0003723">
    <property type="term" value="F:RNA binding"/>
    <property type="evidence" value="ECO:0007669"/>
    <property type="project" value="InterPro"/>
</dbReference>
<dbReference type="AlphaFoldDB" id="A0A517T1B8"/>
<protein>
    <submittedName>
        <fullName evidence="3">Ribosomal large subunit pseudouridine synthase C</fullName>
        <ecNumber evidence="3">5.4.99.24</ecNumber>
    </submittedName>
</protein>
<keyword evidence="3" id="KW-0413">Isomerase</keyword>
<dbReference type="InterPro" id="IPR006145">
    <property type="entry name" value="PsdUridine_synth_RsuA/RluA"/>
</dbReference>